<sequence length="89" mass="10263">MPCALRRMFAIIIVFCECTNIRALWDKHFEDMADDYVRNHGNTPIVVQLVLRDIADIVRSMGKDIKNYGFPELDVSAANYLHLSSKNYV</sequence>
<proteinExistence type="predicted"/>
<dbReference type="AlphaFoldDB" id="A0A8T0WA36"/>
<evidence type="ECO:0000313" key="3">
    <source>
        <dbReference type="Proteomes" id="UP000823388"/>
    </source>
</evidence>
<dbReference type="EMBL" id="CM029039">
    <property type="protein sequence ID" value="KAG2642776.1"/>
    <property type="molecule type" value="Genomic_DNA"/>
</dbReference>
<feature type="chain" id="PRO_5035923799" evidence="1">
    <location>
        <begin position="24"/>
        <end position="89"/>
    </location>
</feature>
<gene>
    <name evidence="2" type="ORF">PVAP13_2KG213291</name>
</gene>
<dbReference type="Proteomes" id="UP000823388">
    <property type="component" value="Chromosome 2K"/>
</dbReference>
<evidence type="ECO:0000256" key="1">
    <source>
        <dbReference type="SAM" id="SignalP"/>
    </source>
</evidence>
<accession>A0A8T0WA36</accession>
<organism evidence="2 3">
    <name type="scientific">Panicum virgatum</name>
    <name type="common">Blackwell switchgrass</name>
    <dbReference type="NCBI Taxonomy" id="38727"/>
    <lineage>
        <taxon>Eukaryota</taxon>
        <taxon>Viridiplantae</taxon>
        <taxon>Streptophyta</taxon>
        <taxon>Embryophyta</taxon>
        <taxon>Tracheophyta</taxon>
        <taxon>Spermatophyta</taxon>
        <taxon>Magnoliopsida</taxon>
        <taxon>Liliopsida</taxon>
        <taxon>Poales</taxon>
        <taxon>Poaceae</taxon>
        <taxon>PACMAD clade</taxon>
        <taxon>Panicoideae</taxon>
        <taxon>Panicodae</taxon>
        <taxon>Paniceae</taxon>
        <taxon>Panicinae</taxon>
        <taxon>Panicum</taxon>
        <taxon>Panicum sect. Hiantes</taxon>
    </lineage>
</organism>
<evidence type="ECO:0000313" key="2">
    <source>
        <dbReference type="EMBL" id="KAG2642776.1"/>
    </source>
</evidence>
<reference evidence="2" key="1">
    <citation type="submission" date="2020-05" db="EMBL/GenBank/DDBJ databases">
        <title>WGS assembly of Panicum virgatum.</title>
        <authorList>
            <person name="Lovell J.T."/>
            <person name="Jenkins J."/>
            <person name="Shu S."/>
            <person name="Juenger T.E."/>
            <person name="Schmutz J."/>
        </authorList>
    </citation>
    <scope>NUCLEOTIDE SEQUENCE</scope>
    <source>
        <strain evidence="2">AP13</strain>
    </source>
</reference>
<protein>
    <submittedName>
        <fullName evidence="2">Uncharacterized protein</fullName>
    </submittedName>
</protein>
<keyword evidence="1" id="KW-0732">Signal</keyword>
<comment type="caution">
    <text evidence="2">The sequence shown here is derived from an EMBL/GenBank/DDBJ whole genome shotgun (WGS) entry which is preliminary data.</text>
</comment>
<keyword evidence="3" id="KW-1185">Reference proteome</keyword>
<name>A0A8T0WA36_PANVG</name>
<feature type="signal peptide" evidence="1">
    <location>
        <begin position="1"/>
        <end position="23"/>
    </location>
</feature>